<name>R7RW05_STEHR</name>
<dbReference type="Proteomes" id="UP000053927">
    <property type="component" value="Unassembled WGS sequence"/>
</dbReference>
<dbReference type="KEGG" id="shs:STEHIDRAFT_164191"/>
<dbReference type="AlphaFoldDB" id="R7RW05"/>
<gene>
    <name evidence="2" type="ORF">STEHIDRAFT_164191</name>
</gene>
<dbReference type="RefSeq" id="XP_007311974.1">
    <property type="nucleotide sequence ID" value="XM_007311912.1"/>
</dbReference>
<dbReference type="GeneID" id="18802578"/>
<evidence type="ECO:0000313" key="2">
    <source>
        <dbReference type="EMBL" id="EIM78928.1"/>
    </source>
</evidence>
<proteinExistence type="predicted"/>
<organism evidence="2 3">
    <name type="scientific">Stereum hirsutum (strain FP-91666)</name>
    <name type="common">White-rot fungus</name>
    <dbReference type="NCBI Taxonomy" id="721885"/>
    <lineage>
        <taxon>Eukaryota</taxon>
        <taxon>Fungi</taxon>
        <taxon>Dikarya</taxon>
        <taxon>Basidiomycota</taxon>
        <taxon>Agaricomycotina</taxon>
        <taxon>Agaricomycetes</taxon>
        <taxon>Russulales</taxon>
        <taxon>Stereaceae</taxon>
        <taxon>Stereum</taxon>
    </lineage>
</organism>
<reference evidence="3" key="1">
    <citation type="journal article" date="2012" name="Science">
        <title>The Paleozoic origin of enzymatic lignin decomposition reconstructed from 31 fungal genomes.</title>
        <authorList>
            <person name="Floudas D."/>
            <person name="Binder M."/>
            <person name="Riley R."/>
            <person name="Barry K."/>
            <person name="Blanchette R.A."/>
            <person name="Henrissat B."/>
            <person name="Martinez A.T."/>
            <person name="Otillar R."/>
            <person name="Spatafora J.W."/>
            <person name="Yadav J.S."/>
            <person name="Aerts A."/>
            <person name="Benoit I."/>
            <person name="Boyd A."/>
            <person name="Carlson A."/>
            <person name="Copeland A."/>
            <person name="Coutinho P.M."/>
            <person name="de Vries R.P."/>
            <person name="Ferreira P."/>
            <person name="Findley K."/>
            <person name="Foster B."/>
            <person name="Gaskell J."/>
            <person name="Glotzer D."/>
            <person name="Gorecki P."/>
            <person name="Heitman J."/>
            <person name="Hesse C."/>
            <person name="Hori C."/>
            <person name="Igarashi K."/>
            <person name="Jurgens J.A."/>
            <person name="Kallen N."/>
            <person name="Kersten P."/>
            <person name="Kohler A."/>
            <person name="Kuees U."/>
            <person name="Kumar T.K.A."/>
            <person name="Kuo A."/>
            <person name="LaButti K."/>
            <person name="Larrondo L.F."/>
            <person name="Lindquist E."/>
            <person name="Ling A."/>
            <person name="Lombard V."/>
            <person name="Lucas S."/>
            <person name="Lundell T."/>
            <person name="Martin R."/>
            <person name="McLaughlin D.J."/>
            <person name="Morgenstern I."/>
            <person name="Morin E."/>
            <person name="Murat C."/>
            <person name="Nagy L.G."/>
            <person name="Nolan M."/>
            <person name="Ohm R.A."/>
            <person name="Patyshakuliyeva A."/>
            <person name="Rokas A."/>
            <person name="Ruiz-Duenas F.J."/>
            <person name="Sabat G."/>
            <person name="Salamov A."/>
            <person name="Samejima M."/>
            <person name="Schmutz J."/>
            <person name="Slot J.C."/>
            <person name="St John F."/>
            <person name="Stenlid J."/>
            <person name="Sun H."/>
            <person name="Sun S."/>
            <person name="Syed K."/>
            <person name="Tsang A."/>
            <person name="Wiebenga A."/>
            <person name="Young D."/>
            <person name="Pisabarro A."/>
            <person name="Eastwood D.C."/>
            <person name="Martin F."/>
            <person name="Cullen D."/>
            <person name="Grigoriev I.V."/>
            <person name="Hibbett D.S."/>
        </authorList>
    </citation>
    <scope>NUCLEOTIDE SEQUENCE [LARGE SCALE GENOMIC DNA]</scope>
    <source>
        <strain evidence="3">FP-91666</strain>
    </source>
</reference>
<evidence type="ECO:0000256" key="1">
    <source>
        <dbReference type="SAM" id="MobiDB-lite"/>
    </source>
</evidence>
<sequence length="92" mass="10269">PEPRIQNPRSPSLIAQADGAERLDRSSLHETDAALKPSLSPVVTDIQHHTTVKTSASTRKIWTHITPDIHSRSHAWHASPLENATTHARHHR</sequence>
<evidence type="ECO:0000313" key="3">
    <source>
        <dbReference type="Proteomes" id="UP000053927"/>
    </source>
</evidence>
<feature type="non-terminal residue" evidence="2">
    <location>
        <position position="1"/>
    </location>
</feature>
<protein>
    <submittedName>
        <fullName evidence="2">Uncharacterized protein</fullName>
    </submittedName>
</protein>
<accession>R7RW05</accession>
<feature type="region of interest" description="Disordered" evidence="1">
    <location>
        <begin position="1"/>
        <end position="27"/>
    </location>
</feature>
<keyword evidence="3" id="KW-1185">Reference proteome</keyword>
<feature type="region of interest" description="Disordered" evidence="1">
    <location>
        <begin position="71"/>
        <end position="92"/>
    </location>
</feature>
<dbReference type="EMBL" id="JH687531">
    <property type="protein sequence ID" value="EIM78928.1"/>
    <property type="molecule type" value="Genomic_DNA"/>
</dbReference>